<dbReference type="eggNOG" id="ENOG5032TNY">
    <property type="taxonomic scope" value="Bacteria"/>
</dbReference>
<organism evidence="2 3">
    <name type="scientific">Desulforamulus ruminis (strain ATCC 23193 / DSM 2154 / NCIMB 8452 / DL)</name>
    <name type="common">Desulfotomaculum ruminis</name>
    <dbReference type="NCBI Taxonomy" id="696281"/>
    <lineage>
        <taxon>Bacteria</taxon>
        <taxon>Bacillati</taxon>
        <taxon>Bacillota</taxon>
        <taxon>Clostridia</taxon>
        <taxon>Eubacteriales</taxon>
        <taxon>Peptococcaceae</taxon>
        <taxon>Desulforamulus</taxon>
    </lineage>
</organism>
<dbReference type="Pfam" id="PF09350">
    <property type="entry name" value="DJC28_CD"/>
    <property type="match status" value="1"/>
</dbReference>
<keyword evidence="3" id="KW-1185">Reference proteome</keyword>
<reference evidence="3" key="1">
    <citation type="submission" date="2011-05" db="EMBL/GenBank/DDBJ databases">
        <title>Complete sequence of Desulfotomaculum ruminis DSM 2154.</title>
        <authorList>
            <person name="Lucas S."/>
            <person name="Copeland A."/>
            <person name="Lapidus A."/>
            <person name="Cheng J.-F."/>
            <person name="Goodwin L."/>
            <person name="Pitluck S."/>
            <person name="Lu M."/>
            <person name="Detter J.C."/>
            <person name="Han C."/>
            <person name="Tapia R."/>
            <person name="Land M."/>
            <person name="Hauser L."/>
            <person name="Kyrpides N."/>
            <person name="Ivanova N."/>
            <person name="Mikhailova N."/>
            <person name="Pagani I."/>
            <person name="Stams A.J.M."/>
            <person name="Plugge C.M."/>
            <person name="Muyzer G."/>
            <person name="Kuever J."/>
            <person name="Parshina S.N."/>
            <person name="Ivanova A.E."/>
            <person name="Nazina T.N."/>
            <person name="Brambilla E."/>
            <person name="Spring S."/>
            <person name="Klenk H.-P."/>
            <person name="Woyke T."/>
        </authorList>
    </citation>
    <scope>NUCLEOTIDE SEQUENCE [LARGE SCALE GENOMIC DNA]</scope>
    <source>
        <strain evidence="3">ATCC 23193 / DSM 2154 / NCIB 8452 / DL</strain>
    </source>
</reference>
<dbReference type="STRING" id="696281.Desru_1837"/>
<dbReference type="EMBL" id="CP002780">
    <property type="protein sequence ID" value="AEG60099.1"/>
    <property type="molecule type" value="Genomic_DNA"/>
</dbReference>
<dbReference type="InterPro" id="IPR052573">
    <property type="entry name" value="DnaJ_C_subfamily_28"/>
</dbReference>
<evidence type="ECO:0000259" key="1">
    <source>
        <dbReference type="Pfam" id="PF09350"/>
    </source>
</evidence>
<evidence type="ECO:0000313" key="3">
    <source>
        <dbReference type="Proteomes" id="UP000009234"/>
    </source>
</evidence>
<dbReference type="OrthoDB" id="9798476at2"/>
<dbReference type="InterPro" id="IPR018961">
    <property type="entry name" value="DnaJ_homolog_subfam-C_membr-28"/>
</dbReference>
<dbReference type="KEGG" id="dru:Desru_1837"/>
<dbReference type="RefSeq" id="WP_013841863.1">
    <property type="nucleotide sequence ID" value="NC_015589.1"/>
</dbReference>
<dbReference type="AlphaFoldDB" id="F6DU24"/>
<reference evidence="2 3" key="2">
    <citation type="journal article" date="2012" name="Stand. Genomic Sci.">
        <title>Complete genome sequence of the sulfate-reducing firmicute Desulfotomaculum ruminis type strain (DL(T)).</title>
        <authorList>
            <person name="Spring S."/>
            <person name="Visser M."/>
            <person name="Lu M."/>
            <person name="Copeland A."/>
            <person name="Lapidus A."/>
            <person name="Lucas S."/>
            <person name="Cheng J.F."/>
            <person name="Han C."/>
            <person name="Tapia R."/>
            <person name="Goodwin L.A."/>
            <person name="Pitluck S."/>
            <person name="Ivanova N."/>
            <person name="Land M."/>
            <person name="Hauser L."/>
            <person name="Larimer F."/>
            <person name="Rohde M."/>
            <person name="Goker M."/>
            <person name="Detter J.C."/>
            <person name="Kyrpides N.C."/>
            <person name="Woyke T."/>
            <person name="Schaap P.J."/>
            <person name="Plugge C.M."/>
            <person name="Muyzer G."/>
            <person name="Kuever J."/>
            <person name="Pereira I.A."/>
            <person name="Parshina S.N."/>
            <person name="Bernier-Latmani R."/>
            <person name="Stams A.J."/>
            <person name="Klenk H.P."/>
        </authorList>
    </citation>
    <scope>NUCLEOTIDE SEQUENCE [LARGE SCALE GENOMIC DNA]</scope>
    <source>
        <strain evidence="3">ATCC 23193 / DSM 2154 / NCIB 8452 / DL</strain>
    </source>
</reference>
<dbReference type="PANTHER" id="PTHR39158">
    <property type="entry name" value="OS08G0560600 PROTEIN"/>
    <property type="match status" value="1"/>
</dbReference>
<dbReference type="Proteomes" id="UP000009234">
    <property type="component" value="Chromosome"/>
</dbReference>
<dbReference type="HOGENOM" id="CLU_129296_0_1_9"/>
<protein>
    <submittedName>
        <fullName evidence="2">DnaJ family protein</fullName>
    </submittedName>
</protein>
<gene>
    <name evidence="2" type="ordered locus">Desru_1837</name>
</gene>
<feature type="domain" description="DnaJ homologue subfamily C member 28 conserved" evidence="1">
    <location>
        <begin position="7"/>
        <end position="73"/>
    </location>
</feature>
<dbReference type="PANTHER" id="PTHR39158:SF1">
    <property type="entry name" value="DNAJ HOMOLOG SUBFAMILY C MEMBER 28"/>
    <property type="match status" value="1"/>
</dbReference>
<name>F6DU24_DESRL</name>
<sequence>MDVFRYIAEAKIKQAIHQGEFDHLPGAGKPLELEDLSAVLEELRAGYILLKNAGVLPEEMSLKNEIISLRKLIDCCYDEGEKSSLHVKLNEKLLRFNMLMENRQVSSSVLQCYKNKVLERFGR</sequence>
<proteinExistence type="predicted"/>
<accession>F6DU24</accession>
<evidence type="ECO:0000313" key="2">
    <source>
        <dbReference type="EMBL" id="AEG60099.1"/>
    </source>
</evidence>